<dbReference type="GO" id="GO:0005886">
    <property type="term" value="C:plasma membrane"/>
    <property type="evidence" value="ECO:0007669"/>
    <property type="project" value="UniProtKB-SubCell"/>
</dbReference>
<sequence length="724" mass="74169">MTSILRTLARATTRRPRLSVVALLTALLLGTVGAFAGGGDLIDDFTVPGIESQKAQDLIAERFPDQRGDSATVVLSVPDGTLRAGERSVEIGRAIAAIERQPNVTGVEDPLSAGHLSSDGRTAFATVSYDGTADDLGADPRRRLEQATAPLEAAGVQVAMSGPVVDAGNDVKLPVGEIAGVVLALVLMLAVLRSLRATLASLLTALLGVAFGFGLLGLAAAGIEIPSLAPTMAAMLGLGAGIDYALLNAARHQEELRAGRSPADAAVTTNATAGHSAVTAAGVVLVSISGLLVTGIPFVGKVGVAAGVMVLVTALVAVVLLPPLFAAAGSRMLPRRTRRAASGATGAPADDATAAPAAPAPSAPARRGFALRRPRIALLLGVIVSAALAIPALGLELGQPDNGNLPQKETQRQAYDRLAAAFGPGFNGPLVVTVDADRGGDVRAAADRVRDALAGADGVASAGEPVLDEAGDAALITVFPTTSPQDSRTSDLVRELRDETIPAALDGDAGTQALVGGYTARLVDEAGRIADRLPLFALVVVGLSLVLLAVTFRSLKIAVLSAVFNLVSIAGAYGVVHLLFQTDAGTSLIGVDVQPVVPYTPLFMFAILFGLSTDYNVFLLSRVREEWLKRGGHVAAAVAEASMRTRWTITAAGAIMIVVFLGFATDPDSTVKMTGIGLATAILIDVTLVRLVLAPASLTLLGDRLWRRPARPLAAAGAERSRHG</sequence>
<dbReference type="Proteomes" id="UP000585272">
    <property type="component" value="Unassembled WGS sequence"/>
</dbReference>
<feature type="transmembrane region" description="Helical" evidence="8">
    <location>
        <begin position="277"/>
        <end position="298"/>
    </location>
</feature>
<evidence type="ECO:0000313" key="10">
    <source>
        <dbReference type="EMBL" id="MBB4662368.1"/>
    </source>
</evidence>
<evidence type="ECO:0000313" key="11">
    <source>
        <dbReference type="Proteomes" id="UP000585272"/>
    </source>
</evidence>
<feature type="region of interest" description="Disordered" evidence="7">
    <location>
        <begin position="337"/>
        <end position="365"/>
    </location>
</feature>
<feature type="transmembrane region" description="Helical" evidence="8">
    <location>
        <begin position="199"/>
        <end position="221"/>
    </location>
</feature>
<evidence type="ECO:0000256" key="6">
    <source>
        <dbReference type="ARBA" id="ARBA00023136"/>
    </source>
</evidence>
<reference evidence="10 11" key="1">
    <citation type="submission" date="2020-08" db="EMBL/GenBank/DDBJ databases">
        <title>Genomic Encyclopedia of Archaeal and Bacterial Type Strains, Phase II (KMG-II): from individual species to whole genera.</title>
        <authorList>
            <person name="Goeker M."/>
        </authorList>
    </citation>
    <scope>NUCLEOTIDE SEQUENCE [LARGE SCALE GENOMIC DNA]</scope>
    <source>
        <strain evidence="10 11">DSM 23288</strain>
    </source>
</reference>
<dbReference type="SUPFAM" id="SSF82866">
    <property type="entry name" value="Multidrug efflux transporter AcrB transmembrane domain"/>
    <property type="match status" value="2"/>
</dbReference>
<comment type="caution">
    <text evidence="10">The sequence shown here is derived from an EMBL/GenBank/DDBJ whole genome shotgun (WGS) entry which is preliminary data.</text>
</comment>
<feature type="transmembrane region" description="Helical" evidence="8">
    <location>
        <begin position="227"/>
        <end position="247"/>
    </location>
</feature>
<dbReference type="EMBL" id="JACHNU010000002">
    <property type="protein sequence ID" value="MBB4662368.1"/>
    <property type="molecule type" value="Genomic_DNA"/>
</dbReference>
<dbReference type="RefSeq" id="WP_183341504.1">
    <property type="nucleotide sequence ID" value="NZ_JACHNU010000002.1"/>
</dbReference>
<keyword evidence="6 8" id="KW-0472">Membrane</keyword>
<evidence type="ECO:0000256" key="4">
    <source>
        <dbReference type="ARBA" id="ARBA00022692"/>
    </source>
</evidence>
<evidence type="ECO:0000256" key="2">
    <source>
        <dbReference type="ARBA" id="ARBA00010157"/>
    </source>
</evidence>
<feature type="transmembrane region" description="Helical" evidence="8">
    <location>
        <begin position="304"/>
        <end position="329"/>
    </location>
</feature>
<dbReference type="Pfam" id="PF03176">
    <property type="entry name" value="MMPL"/>
    <property type="match status" value="2"/>
</dbReference>
<feature type="domain" description="Membrane transport protein MMPL" evidence="9">
    <location>
        <begin position="47"/>
        <end position="340"/>
    </location>
</feature>
<name>A0A840IEC7_9ACTN</name>
<evidence type="ECO:0000256" key="8">
    <source>
        <dbReference type="SAM" id="Phobius"/>
    </source>
</evidence>
<dbReference type="AlphaFoldDB" id="A0A840IEC7"/>
<keyword evidence="4 8" id="KW-0812">Transmembrane</keyword>
<gene>
    <name evidence="10" type="ORF">BDZ31_001954</name>
</gene>
<feature type="transmembrane region" description="Helical" evidence="8">
    <location>
        <begin position="676"/>
        <end position="701"/>
    </location>
</feature>
<evidence type="ECO:0000256" key="7">
    <source>
        <dbReference type="SAM" id="MobiDB-lite"/>
    </source>
</evidence>
<feature type="transmembrane region" description="Helical" evidence="8">
    <location>
        <begin position="647"/>
        <end position="664"/>
    </location>
</feature>
<protein>
    <submittedName>
        <fullName evidence="10">RND superfamily putative drug exporter</fullName>
    </submittedName>
</protein>
<evidence type="ECO:0000256" key="1">
    <source>
        <dbReference type="ARBA" id="ARBA00004651"/>
    </source>
</evidence>
<dbReference type="PANTHER" id="PTHR33406">
    <property type="entry name" value="MEMBRANE PROTEIN MJ1562-RELATED"/>
    <property type="match status" value="1"/>
</dbReference>
<dbReference type="InterPro" id="IPR050545">
    <property type="entry name" value="Mycobact_MmpL"/>
</dbReference>
<keyword evidence="5 8" id="KW-1133">Transmembrane helix</keyword>
<feature type="transmembrane region" description="Helical" evidence="8">
    <location>
        <begin position="600"/>
        <end position="620"/>
    </location>
</feature>
<comment type="subcellular location">
    <subcellularLocation>
        <location evidence="1">Cell membrane</location>
        <topology evidence="1">Multi-pass membrane protein</topology>
    </subcellularLocation>
</comment>
<feature type="transmembrane region" description="Helical" evidence="8">
    <location>
        <begin position="376"/>
        <end position="395"/>
    </location>
</feature>
<keyword evidence="3" id="KW-1003">Cell membrane</keyword>
<feature type="transmembrane region" description="Helical" evidence="8">
    <location>
        <begin position="557"/>
        <end position="580"/>
    </location>
</feature>
<proteinExistence type="inferred from homology"/>
<feature type="compositionally biased region" description="Low complexity" evidence="7">
    <location>
        <begin position="340"/>
        <end position="357"/>
    </location>
</feature>
<evidence type="ECO:0000259" key="9">
    <source>
        <dbReference type="Pfam" id="PF03176"/>
    </source>
</evidence>
<dbReference type="InterPro" id="IPR004869">
    <property type="entry name" value="MMPL_dom"/>
</dbReference>
<accession>A0A840IEC7</accession>
<organism evidence="10 11">
    <name type="scientific">Conexibacter arvalis</name>
    <dbReference type="NCBI Taxonomy" id="912552"/>
    <lineage>
        <taxon>Bacteria</taxon>
        <taxon>Bacillati</taxon>
        <taxon>Actinomycetota</taxon>
        <taxon>Thermoleophilia</taxon>
        <taxon>Solirubrobacterales</taxon>
        <taxon>Conexibacteraceae</taxon>
        <taxon>Conexibacter</taxon>
    </lineage>
</organism>
<comment type="similarity">
    <text evidence="2">Belongs to the resistance-nodulation-cell division (RND) (TC 2.A.6) family. MmpL subfamily.</text>
</comment>
<feature type="domain" description="Membrane transport protein MMPL" evidence="9">
    <location>
        <begin position="406"/>
        <end position="714"/>
    </location>
</feature>
<keyword evidence="11" id="KW-1185">Reference proteome</keyword>
<feature type="transmembrane region" description="Helical" evidence="8">
    <location>
        <begin position="173"/>
        <end position="192"/>
    </location>
</feature>
<feature type="transmembrane region" description="Helical" evidence="8">
    <location>
        <begin position="533"/>
        <end position="550"/>
    </location>
</feature>
<dbReference type="PANTHER" id="PTHR33406:SF11">
    <property type="entry name" value="MEMBRANE PROTEIN SCO6666-RELATED"/>
    <property type="match status" value="1"/>
</dbReference>
<evidence type="ECO:0000256" key="3">
    <source>
        <dbReference type="ARBA" id="ARBA00022475"/>
    </source>
</evidence>
<dbReference type="Gene3D" id="1.20.1640.10">
    <property type="entry name" value="Multidrug efflux transporter AcrB transmembrane domain"/>
    <property type="match status" value="2"/>
</dbReference>
<evidence type="ECO:0000256" key="5">
    <source>
        <dbReference type="ARBA" id="ARBA00022989"/>
    </source>
</evidence>